<comment type="caution">
    <text evidence="4">The sequence shown here is derived from an EMBL/GenBank/DDBJ whole genome shotgun (WGS) entry which is preliminary data.</text>
</comment>
<dbReference type="CDD" id="cd05379">
    <property type="entry name" value="CAP_bacterial"/>
    <property type="match status" value="1"/>
</dbReference>
<proteinExistence type="predicted"/>
<dbReference type="InterPro" id="IPR035940">
    <property type="entry name" value="CAP_sf"/>
</dbReference>
<evidence type="ECO:0000313" key="5">
    <source>
        <dbReference type="Proteomes" id="UP000032515"/>
    </source>
</evidence>
<sequence>MKNRTPASITMAALLALGLLIIAAPALAQLKPAGPAEMISQFRQQHHESRVTMDPTLNQIARAQADAMAAKAVLDHEVLGSFPSRVAPARAGAAAENIAYGYASFPKTLQQWINSPGHRSNLLLHDASRIGVASAKSANGQTYWAMVIAGAYDRGKKRQSQPSVAKPAKGAQKGSAKGSTKGSTKGSKPRHKPDCHIKLLGLCM</sequence>
<feature type="chain" id="PRO_5002319533" description="SCP domain-containing protein" evidence="2">
    <location>
        <begin position="29"/>
        <end position="204"/>
    </location>
</feature>
<evidence type="ECO:0000259" key="3">
    <source>
        <dbReference type="Pfam" id="PF00188"/>
    </source>
</evidence>
<dbReference type="OrthoDB" id="9811255at2"/>
<dbReference type="PANTHER" id="PTHR31157:SF1">
    <property type="entry name" value="SCP DOMAIN-CONTAINING PROTEIN"/>
    <property type="match status" value="1"/>
</dbReference>
<evidence type="ECO:0000313" key="4">
    <source>
        <dbReference type="EMBL" id="KIZ38858.1"/>
    </source>
</evidence>
<feature type="signal peptide" evidence="2">
    <location>
        <begin position="1"/>
        <end position="28"/>
    </location>
</feature>
<feature type="domain" description="SCP" evidence="3">
    <location>
        <begin position="37"/>
        <end position="146"/>
    </location>
</feature>
<dbReference type="InterPro" id="IPR014044">
    <property type="entry name" value="CAP_dom"/>
</dbReference>
<dbReference type="Pfam" id="PF00188">
    <property type="entry name" value="CAP"/>
    <property type="match status" value="1"/>
</dbReference>
<feature type="compositionally biased region" description="Low complexity" evidence="1">
    <location>
        <begin position="165"/>
        <end position="186"/>
    </location>
</feature>
<dbReference type="AlphaFoldDB" id="A0A0D7EDP5"/>
<evidence type="ECO:0000256" key="2">
    <source>
        <dbReference type="SAM" id="SignalP"/>
    </source>
</evidence>
<keyword evidence="2" id="KW-0732">Signal</keyword>
<protein>
    <recommendedName>
        <fullName evidence="3">SCP domain-containing protein</fullName>
    </recommendedName>
</protein>
<dbReference type="PANTHER" id="PTHR31157">
    <property type="entry name" value="SCP DOMAIN-CONTAINING PROTEIN"/>
    <property type="match status" value="1"/>
</dbReference>
<name>A0A0D7EDP5_RHOPL</name>
<accession>A0A0D7EDP5</accession>
<dbReference type="EMBL" id="JXXE01000488">
    <property type="protein sequence ID" value="KIZ38858.1"/>
    <property type="molecule type" value="Genomic_DNA"/>
</dbReference>
<evidence type="ECO:0000256" key="1">
    <source>
        <dbReference type="SAM" id="MobiDB-lite"/>
    </source>
</evidence>
<dbReference type="Proteomes" id="UP000032515">
    <property type="component" value="Unassembled WGS sequence"/>
</dbReference>
<feature type="region of interest" description="Disordered" evidence="1">
    <location>
        <begin position="157"/>
        <end position="193"/>
    </location>
</feature>
<dbReference type="PATRIC" id="fig|1076.23.peg.5324"/>
<reference evidence="4 5" key="1">
    <citation type="submission" date="2014-11" db="EMBL/GenBank/DDBJ databases">
        <title>Genomics and ecophysiology of heterotrophic nitrogen fixing bacteria isolated from estuarine surface water.</title>
        <authorList>
            <person name="Bentzon-Tilia M."/>
            <person name="Severin I."/>
            <person name="Hansen L.H."/>
            <person name="Riemann L."/>
        </authorList>
    </citation>
    <scope>NUCLEOTIDE SEQUENCE [LARGE SCALE GENOMIC DNA]</scope>
    <source>
        <strain evidence="4 5">BAL398</strain>
    </source>
</reference>
<dbReference type="SUPFAM" id="SSF55797">
    <property type="entry name" value="PR-1-like"/>
    <property type="match status" value="1"/>
</dbReference>
<gene>
    <name evidence="4" type="ORF">OO17_22320</name>
</gene>
<dbReference type="Gene3D" id="3.40.33.10">
    <property type="entry name" value="CAP"/>
    <property type="match status" value="1"/>
</dbReference>
<organism evidence="4 5">
    <name type="scientific">Rhodopseudomonas palustris</name>
    <dbReference type="NCBI Taxonomy" id="1076"/>
    <lineage>
        <taxon>Bacteria</taxon>
        <taxon>Pseudomonadati</taxon>
        <taxon>Pseudomonadota</taxon>
        <taxon>Alphaproteobacteria</taxon>
        <taxon>Hyphomicrobiales</taxon>
        <taxon>Nitrobacteraceae</taxon>
        <taxon>Rhodopseudomonas</taxon>
    </lineage>
</organism>